<dbReference type="AlphaFoldDB" id="V6SDS6"/>
<reference evidence="2 3" key="2">
    <citation type="journal article" date="2015" name="Stand. Genomic Sci.">
        <title>High quality draft genomic sequence of Flavobacterium enshiense DK69(T) and comparison among Flavobacterium genomes.</title>
        <authorList>
            <person name="Zeng Z."/>
            <person name="Chen C."/>
            <person name="Du H."/>
            <person name="Wang G."/>
            <person name="Li M."/>
        </authorList>
    </citation>
    <scope>NUCLEOTIDE SEQUENCE [LARGE SCALE GENOMIC DNA]</scope>
    <source>
        <strain evidence="2 3">DK69</strain>
    </source>
</reference>
<dbReference type="Proteomes" id="UP000030149">
    <property type="component" value="Unassembled WGS sequence"/>
</dbReference>
<feature type="domain" description="Beta-lactamase-related" evidence="1">
    <location>
        <begin position="5"/>
        <end position="345"/>
    </location>
</feature>
<proteinExistence type="predicted"/>
<dbReference type="Pfam" id="PF00144">
    <property type="entry name" value="Beta-lactamase"/>
    <property type="match status" value="1"/>
</dbReference>
<name>V6SDS6_9FLAO</name>
<dbReference type="Gene3D" id="3.40.710.10">
    <property type="entry name" value="DD-peptidase/beta-lactamase superfamily"/>
    <property type="match status" value="1"/>
</dbReference>
<dbReference type="InterPro" id="IPR050491">
    <property type="entry name" value="AmpC-like"/>
</dbReference>
<gene>
    <name evidence="2" type="ORF">Q767_03120</name>
</gene>
<dbReference type="STRING" id="1107311.Q767_03120"/>
<dbReference type="RefSeq" id="WP_023572439.1">
    <property type="nucleotide sequence ID" value="NZ_AVCS01000004.1"/>
</dbReference>
<evidence type="ECO:0000313" key="3">
    <source>
        <dbReference type="Proteomes" id="UP000030149"/>
    </source>
</evidence>
<keyword evidence="3" id="KW-1185">Reference proteome</keyword>
<dbReference type="InterPro" id="IPR012338">
    <property type="entry name" value="Beta-lactam/transpept-like"/>
</dbReference>
<dbReference type="PATRIC" id="fig|1107311.3.peg.376"/>
<accession>V6SDS6</accession>
<dbReference type="OrthoDB" id="9793489at2"/>
<dbReference type="PANTHER" id="PTHR46825:SF8">
    <property type="entry name" value="BETA-LACTAMASE-RELATED"/>
    <property type="match status" value="1"/>
</dbReference>
<dbReference type="EMBL" id="JRLZ01000003">
    <property type="protein sequence ID" value="KGO96713.1"/>
    <property type="molecule type" value="Genomic_DNA"/>
</dbReference>
<dbReference type="eggNOG" id="COG1680">
    <property type="taxonomic scope" value="Bacteria"/>
</dbReference>
<protein>
    <recommendedName>
        <fullName evidence="1">Beta-lactamase-related domain-containing protein</fullName>
    </recommendedName>
</protein>
<evidence type="ECO:0000313" key="2">
    <source>
        <dbReference type="EMBL" id="KGO96713.1"/>
    </source>
</evidence>
<dbReference type="InterPro" id="IPR001466">
    <property type="entry name" value="Beta-lactam-related"/>
</dbReference>
<reference evidence="3" key="1">
    <citation type="submission" date="2013-09" db="EMBL/GenBank/DDBJ databases">
        <authorList>
            <person name="Zeng Z."/>
            <person name="Chen C."/>
        </authorList>
    </citation>
    <scope>NUCLEOTIDE SEQUENCE [LARGE SCALE GENOMIC DNA]</scope>
    <source>
        <strain evidence="3">DK69</strain>
    </source>
</reference>
<organism evidence="2 3">
    <name type="scientific">Flavobacterium enshiense DK69</name>
    <dbReference type="NCBI Taxonomy" id="1107311"/>
    <lineage>
        <taxon>Bacteria</taxon>
        <taxon>Pseudomonadati</taxon>
        <taxon>Bacteroidota</taxon>
        <taxon>Flavobacteriia</taxon>
        <taxon>Flavobacteriales</taxon>
        <taxon>Flavobacteriaceae</taxon>
        <taxon>Flavobacterium</taxon>
    </lineage>
</organism>
<sequence>MTDIEQILANEVENDKTPSVQYFLFNQDSILKSVQLGFANISKQKPISTNTTYNAFSVTKTFTALAILQLAEQGKIDINKPVVQYLPEFRYGTEITVKHLLNHTAGIPNPIPLAWIHLDFEESVFDRNKFFQPIFEKNNKVKSKPNEKFTYSNLGYVILGQLIEKVANTTYEEYISQNIIRKLPINPNDLAFTIANKETHATGYHKKLSFSNLLLGFFIDKTKFMEGAEGKWRPFKKFYANGTSYGGLIGTPLAFIAYIQELMKDNSALISDKYKQMLFEENKNCNGKNTAMCLSWFVGELNGRKYFAHAGGGGGYYCEIRIYPDIKTGSVIFFNRTGITDERYLDKLDNFYINANR</sequence>
<evidence type="ECO:0000259" key="1">
    <source>
        <dbReference type="Pfam" id="PF00144"/>
    </source>
</evidence>
<dbReference type="SUPFAM" id="SSF56601">
    <property type="entry name" value="beta-lactamase/transpeptidase-like"/>
    <property type="match status" value="1"/>
</dbReference>
<comment type="caution">
    <text evidence="2">The sequence shown here is derived from an EMBL/GenBank/DDBJ whole genome shotgun (WGS) entry which is preliminary data.</text>
</comment>
<dbReference type="PANTHER" id="PTHR46825">
    <property type="entry name" value="D-ALANYL-D-ALANINE-CARBOXYPEPTIDASE/ENDOPEPTIDASE AMPH"/>
    <property type="match status" value="1"/>
</dbReference>